<evidence type="ECO:0000313" key="2">
    <source>
        <dbReference type="EMBL" id="BBE30088.1"/>
    </source>
</evidence>
<dbReference type="RefSeq" id="WP_190615220.1">
    <property type="nucleotide sequence ID" value="NZ_AP018712.1"/>
</dbReference>
<keyword evidence="1" id="KW-0472">Membrane</keyword>
<organism evidence="2 3">
    <name type="scientific">Tepiditoga spiralis</name>
    <dbReference type="NCBI Taxonomy" id="2108365"/>
    <lineage>
        <taxon>Bacteria</taxon>
        <taxon>Thermotogati</taxon>
        <taxon>Thermotogota</taxon>
        <taxon>Thermotogae</taxon>
        <taxon>Petrotogales</taxon>
        <taxon>Petrotogaceae</taxon>
        <taxon>Tepiditoga</taxon>
    </lineage>
</organism>
<dbReference type="Proteomes" id="UP000516361">
    <property type="component" value="Chromosome"/>
</dbReference>
<reference evidence="2 3" key="1">
    <citation type="submission" date="2018-06" db="EMBL/GenBank/DDBJ databases">
        <title>Genome sequencing of Oceanotoga sp. sy52.</title>
        <authorList>
            <person name="Mori K."/>
        </authorList>
    </citation>
    <scope>NUCLEOTIDE SEQUENCE [LARGE SCALE GENOMIC DNA]</scope>
    <source>
        <strain evidence="3">sy52</strain>
    </source>
</reference>
<dbReference type="InParanoid" id="A0A7G1G1R5"/>
<evidence type="ECO:0000256" key="1">
    <source>
        <dbReference type="SAM" id="Phobius"/>
    </source>
</evidence>
<accession>A0A7G1G1R5</accession>
<keyword evidence="3" id="KW-1185">Reference proteome</keyword>
<keyword evidence="1" id="KW-0812">Transmembrane</keyword>
<evidence type="ECO:0000313" key="3">
    <source>
        <dbReference type="Proteomes" id="UP000516361"/>
    </source>
</evidence>
<dbReference type="AlphaFoldDB" id="A0A7G1G1R5"/>
<dbReference type="EMBL" id="AP018712">
    <property type="protein sequence ID" value="BBE30088.1"/>
    <property type="molecule type" value="Genomic_DNA"/>
</dbReference>
<sequence length="143" mass="16667">MKNGFILIETVFELLIISIMTLAVLATFARTVFILKKVMNDIVDLNIKENSIMETIRITKNEIKNLYYYNEYMIISNNNGEKTGLKYNKYSKKLYRYKNNYGTVGITYIGDNITKFNYEKNFLSIGFGKDILKIAIQEEKNGQ</sequence>
<dbReference type="KEGG" id="ocy:OSSY52_02290"/>
<protein>
    <recommendedName>
        <fullName evidence="4">Prepilin-type N-terminal cleavage/methylation domain-containing protein</fullName>
    </recommendedName>
</protein>
<proteinExistence type="predicted"/>
<evidence type="ECO:0008006" key="4">
    <source>
        <dbReference type="Google" id="ProtNLM"/>
    </source>
</evidence>
<name>A0A7G1G1R5_9BACT</name>
<feature type="transmembrane region" description="Helical" evidence="1">
    <location>
        <begin position="6"/>
        <end position="29"/>
    </location>
</feature>
<gene>
    <name evidence="2" type="ORF">OSSY52_02290</name>
</gene>
<keyword evidence="1" id="KW-1133">Transmembrane helix</keyword>